<keyword evidence="3" id="KW-0812">Transmembrane</keyword>
<feature type="transmembrane region" description="Helical" evidence="3">
    <location>
        <begin position="80"/>
        <end position="97"/>
    </location>
</feature>
<protein>
    <submittedName>
        <fullName evidence="4">Uncharacterized protein</fullName>
    </submittedName>
</protein>
<accession>A0A6A5YAX6</accession>
<reference evidence="4" key="1">
    <citation type="journal article" date="2020" name="Stud. Mycol.">
        <title>101 Dothideomycetes genomes: a test case for predicting lifestyles and emergence of pathogens.</title>
        <authorList>
            <person name="Haridas S."/>
            <person name="Albert R."/>
            <person name="Binder M."/>
            <person name="Bloem J."/>
            <person name="Labutti K."/>
            <person name="Salamov A."/>
            <person name="Andreopoulos B."/>
            <person name="Baker S."/>
            <person name="Barry K."/>
            <person name="Bills G."/>
            <person name="Bluhm B."/>
            <person name="Cannon C."/>
            <person name="Castanera R."/>
            <person name="Culley D."/>
            <person name="Daum C."/>
            <person name="Ezra D."/>
            <person name="Gonzalez J."/>
            <person name="Henrissat B."/>
            <person name="Kuo A."/>
            <person name="Liang C."/>
            <person name="Lipzen A."/>
            <person name="Lutzoni F."/>
            <person name="Magnuson J."/>
            <person name="Mondo S."/>
            <person name="Nolan M."/>
            <person name="Ohm R."/>
            <person name="Pangilinan J."/>
            <person name="Park H.-J."/>
            <person name="Ramirez L."/>
            <person name="Alfaro M."/>
            <person name="Sun H."/>
            <person name="Tritt A."/>
            <person name="Yoshinaga Y."/>
            <person name="Zwiers L.-H."/>
            <person name="Turgeon B."/>
            <person name="Goodwin S."/>
            <person name="Spatafora J."/>
            <person name="Crous P."/>
            <person name="Grigoriev I."/>
        </authorList>
    </citation>
    <scope>NUCLEOTIDE SEQUENCE</scope>
    <source>
        <strain evidence="4">CBS 175.79</strain>
    </source>
</reference>
<sequence>MQFLQGEKDIDRRSCDKDGTTPRSDLSAELGILMETCDRVIEVVRRAVELLKGLHGNEVKAYLRDSSTTKSYNDNQSNRFRILWIMFAFLAFILFATKHYDNTTKIAQLADKLDHISSHGGGGVEIEDIGAQLRDLSARSDSHGLRLDNLWEAWEAANLDGKYRNSQAPDAAKMQSCSDFEKRLNKFQQDMIQLELEVKEARRHFHLVDIRLMRQLKRFAGREGLELEK</sequence>
<dbReference type="GeneID" id="54284103"/>
<proteinExistence type="predicted"/>
<keyword evidence="5" id="KW-1185">Reference proteome</keyword>
<dbReference type="RefSeq" id="XP_033390083.1">
    <property type="nucleotide sequence ID" value="XM_033526706.1"/>
</dbReference>
<evidence type="ECO:0000256" key="3">
    <source>
        <dbReference type="SAM" id="Phobius"/>
    </source>
</evidence>
<keyword evidence="3" id="KW-0472">Membrane</keyword>
<evidence type="ECO:0000256" key="2">
    <source>
        <dbReference type="SAM" id="MobiDB-lite"/>
    </source>
</evidence>
<name>A0A6A5YAX6_9PLEO</name>
<gene>
    <name evidence="4" type="ORF">BU24DRAFT_417367</name>
</gene>
<evidence type="ECO:0000313" key="4">
    <source>
        <dbReference type="EMBL" id="KAF2021744.1"/>
    </source>
</evidence>
<keyword evidence="3" id="KW-1133">Transmembrane helix</keyword>
<dbReference type="AlphaFoldDB" id="A0A6A5YAX6"/>
<organism evidence="4 5">
    <name type="scientific">Aaosphaeria arxii CBS 175.79</name>
    <dbReference type="NCBI Taxonomy" id="1450172"/>
    <lineage>
        <taxon>Eukaryota</taxon>
        <taxon>Fungi</taxon>
        <taxon>Dikarya</taxon>
        <taxon>Ascomycota</taxon>
        <taxon>Pezizomycotina</taxon>
        <taxon>Dothideomycetes</taxon>
        <taxon>Pleosporomycetidae</taxon>
        <taxon>Pleosporales</taxon>
        <taxon>Pleosporales incertae sedis</taxon>
        <taxon>Aaosphaeria</taxon>
    </lineage>
</organism>
<evidence type="ECO:0000256" key="1">
    <source>
        <dbReference type="SAM" id="Coils"/>
    </source>
</evidence>
<feature type="region of interest" description="Disordered" evidence="2">
    <location>
        <begin position="1"/>
        <end position="22"/>
    </location>
</feature>
<feature type="coiled-coil region" evidence="1">
    <location>
        <begin position="177"/>
        <end position="204"/>
    </location>
</feature>
<evidence type="ECO:0000313" key="5">
    <source>
        <dbReference type="Proteomes" id="UP000799778"/>
    </source>
</evidence>
<keyword evidence="1" id="KW-0175">Coiled coil</keyword>
<dbReference type="EMBL" id="ML978066">
    <property type="protein sequence ID" value="KAF2021744.1"/>
    <property type="molecule type" value="Genomic_DNA"/>
</dbReference>
<dbReference type="Proteomes" id="UP000799778">
    <property type="component" value="Unassembled WGS sequence"/>
</dbReference>
<dbReference type="OrthoDB" id="3799619at2759"/>
<feature type="compositionally biased region" description="Basic and acidic residues" evidence="2">
    <location>
        <begin position="1"/>
        <end position="20"/>
    </location>
</feature>